<dbReference type="Gene3D" id="1.10.287.70">
    <property type="match status" value="1"/>
</dbReference>
<evidence type="ECO:0000313" key="15">
    <source>
        <dbReference type="Proteomes" id="UP000652231"/>
    </source>
</evidence>
<feature type="transmembrane region" description="Helical" evidence="12">
    <location>
        <begin position="216"/>
        <end position="241"/>
    </location>
</feature>
<evidence type="ECO:0000256" key="8">
    <source>
        <dbReference type="ARBA" id="ARBA00022989"/>
    </source>
</evidence>
<keyword evidence="8 12" id="KW-1133">Transmembrane helix</keyword>
<feature type="transmembrane region" description="Helical" evidence="12">
    <location>
        <begin position="31"/>
        <end position="49"/>
    </location>
</feature>
<gene>
    <name evidence="14" type="ORF">GCM10011312_14160</name>
</gene>
<evidence type="ECO:0000256" key="12">
    <source>
        <dbReference type="SAM" id="Phobius"/>
    </source>
</evidence>
<proteinExistence type="predicted"/>
<evidence type="ECO:0000313" key="14">
    <source>
        <dbReference type="EMBL" id="GGD91543.1"/>
    </source>
</evidence>
<keyword evidence="9" id="KW-0406">Ion transport</keyword>
<evidence type="ECO:0000256" key="4">
    <source>
        <dbReference type="ARBA" id="ARBA00022692"/>
    </source>
</evidence>
<feature type="transmembrane region" description="Helical" evidence="12">
    <location>
        <begin position="157"/>
        <end position="179"/>
    </location>
</feature>
<comment type="subcellular location">
    <subcellularLocation>
        <location evidence="1">Membrane</location>
        <topology evidence="1">Multi-pass membrane protein</topology>
    </subcellularLocation>
</comment>
<dbReference type="AlphaFoldDB" id="A0A8J2VAE5"/>
<dbReference type="PANTHER" id="PTHR11537:SF254">
    <property type="entry name" value="POTASSIUM VOLTAGE-GATED CHANNEL PROTEIN SHAB"/>
    <property type="match status" value="1"/>
</dbReference>
<keyword evidence="15" id="KW-1185">Reference proteome</keyword>
<evidence type="ECO:0000259" key="13">
    <source>
        <dbReference type="Pfam" id="PF00520"/>
    </source>
</evidence>
<evidence type="ECO:0000256" key="5">
    <source>
        <dbReference type="ARBA" id="ARBA00022826"/>
    </source>
</evidence>
<keyword evidence="4 12" id="KW-0812">Transmembrane</keyword>
<feature type="transmembrane region" description="Helical" evidence="12">
    <location>
        <begin position="92"/>
        <end position="113"/>
    </location>
</feature>
<keyword evidence="2" id="KW-0813">Transport</keyword>
<keyword evidence="10 12" id="KW-0472">Membrane</keyword>
<dbReference type="RefSeq" id="WP_188440994.1">
    <property type="nucleotide sequence ID" value="NZ_BMGK01000005.1"/>
</dbReference>
<feature type="transmembrane region" description="Helical" evidence="12">
    <location>
        <begin position="61"/>
        <end position="80"/>
    </location>
</feature>
<evidence type="ECO:0000256" key="10">
    <source>
        <dbReference type="ARBA" id="ARBA00023136"/>
    </source>
</evidence>
<reference evidence="14" key="2">
    <citation type="submission" date="2020-09" db="EMBL/GenBank/DDBJ databases">
        <authorList>
            <person name="Sun Q."/>
            <person name="Zhou Y."/>
        </authorList>
    </citation>
    <scope>NUCLEOTIDE SEQUENCE</scope>
    <source>
        <strain evidence="14">CGMCC 1.12924</strain>
    </source>
</reference>
<dbReference type="Gene3D" id="1.20.120.350">
    <property type="entry name" value="Voltage-gated potassium channels. Chain C"/>
    <property type="match status" value="1"/>
</dbReference>
<dbReference type="Pfam" id="PF00520">
    <property type="entry name" value="Ion_trans"/>
    <property type="match status" value="1"/>
</dbReference>
<evidence type="ECO:0000256" key="7">
    <source>
        <dbReference type="ARBA" id="ARBA00022958"/>
    </source>
</evidence>
<keyword evidence="5" id="KW-0631">Potassium channel</keyword>
<evidence type="ECO:0000256" key="6">
    <source>
        <dbReference type="ARBA" id="ARBA00022882"/>
    </source>
</evidence>
<keyword evidence="11" id="KW-0407">Ion channel</keyword>
<evidence type="ECO:0000256" key="9">
    <source>
        <dbReference type="ARBA" id="ARBA00023065"/>
    </source>
</evidence>
<feature type="domain" description="Ion transport" evidence="13">
    <location>
        <begin position="30"/>
        <end position="245"/>
    </location>
</feature>
<evidence type="ECO:0000256" key="3">
    <source>
        <dbReference type="ARBA" id="ARBA00022538"/>
    </source>
</evidence>
<evidence type="ECO:0000256" key="11">
    <source>
        <dbReference type="ARBA" id="ARBA00023303"/>
    </source>
</evidence>
<dbReference type="GO" id="GO:0001508">
    <property type="term" value="P:action potential"/>
    <property type="evidence" value="ECO:0007669"/>
    <property type="project" value="TreeGrafter"/>
</dbReference>
<protein>
    <submittedName>
        <fullName evidence="14">Ion transporter</fullName>
    </submittedName>
</protein>
<dbReference type="GO" id="GO:0008076">
    <property type="term" value="C:voltage-gated potassium channel complex"/>
    <property type="evidence" value="ECO:0007669"/>
    <property type="project" value="InterPro"/>
</dbReference>
<reference evidence="14" key="1">
    <citation type="journal article" date="2014" name="Int. J. Syst. Evol. Microbiol.">
        <title>Complete genome sequence of Corynebacterium casei LMG S-19264T (=DSM 44701T), isolated from a smear-ripened cheese.</title>
        <authorList>
            <consortium name="US DOE Joint Genome Institute (JGI-PGF)"/>
            <person name="Walter F."/>
            <person name="Albersmeier A."/>
            <person name="Kalinowski J."/>
            <person name="Ruckert C."/>
        </authorList>
    </citation>
    <scope>NUCLEOTIDE SEQUENCE</scope>
    <source>
        <strain evidence="14">CGMCC 1.12924</strain>
    </source>
</reference>
<keyword evidence="3" id="KW-0633">Potassium transport</keyword>
<evidence type="ECO:0000256" key="2">
    <source>
        <dbReference type="ARBA" id="ARBA00022448"/>
    </source>
</evidence>
<accession>A0A8J2VAE5</accession>
<dbReference type="InterPro" id="IPR005821">
    <property type="entry name" value="Ion_trans_dom"/>
</dbReference>
<comment type="caution">
    <text evidence="14">The sequence shown here is derived from an EMBL/GenBank/DDBJ whole genome shotgun (WGS) entry which is preliminary data.</text>
</comment>
<evidence type="ECO:0000256" key="1">
    <source>
        <dbReference type="ARBA" id="ARBA00004141"/>
    </source>
</evidence>
<dbReference type="InterPro" id="IPR028325">
    <property type="entry name" value="VG_K_chnl"/>
</dbReference>
<name>A0A8J2VAE5_9FLAO</name>
<keyword evidence="6" id="KW-0851">Voltage-gated channel</keyword>
<dbReference type="InterPro" id="IPR027359">
    <property type="entry name" value="Volt_channel_dom_sf"/>
</dbReference>
<dbReference type="EMBL" id="BMGK01000005">
    <property type="protein sequence ID" value="GGD91543.1"/>
    <property type="molecule type" value="Genomic_DNA"/>
</dbReference>
<sequence>MLIEEPKSKIDKIRQRIYIVIYGTNTKAGKIFDIFLLIFILLSVLAVMLESVQYIDEQYHAFLIAAEWFFTILFSIEYILRIFSTKKPWKYIFSFYGIIDFLAILPMYLSFFFTGSNLLGSIRALRLLRLFRVLKLANFIGEATNLKAALKASRAKIIVFLFTVLIIAMVVGTLMYLIEGPESGYTSIPRGIYWTVVTLTTVGFGDIYPQTALGQFLAMFVMITGYGIIAVPTGIVSAEFAKQKGNKTKSNPEKTNIACPVCNTEIHNENASYCYECGSKLKV</sequence>
<dbReference type="PRINTS" id="PR00169">
    <property type="entry name" value="KCHANNEL"/>
</dbReference>
<dbReference type="GO" id="GO:0005249">
    <property type="term" value="F:voltage-gated potassium channel activity"/>
    <property type="evidence" value="ECO:0007669"/>
    <property type="project" value="InterPro"/>
</dbReference>
<organism evidence="14 15">
    <name type="scientific">Planktosalinus lacus</name>
    <dbReference type="NCBI Taxonomy" id="1526573"/>
    <lineage>
        <taxon>Bacteria</taxon>
        <taxon>Pseudomonadati</taxon>
        <taxon>Bacteroidota</taxon>
        <taxon>Flavobacteriia</taxon>
        <taxon>Flavobacteriales</taxon>
        <taxon>Flavobacteriaceae</taxon>
        <taxon>Planktosalinus</taxon>
    </lineage>
</organism>
<dbReference type="PANTHER" id="PTHR11537">
    <property type="entry name" value="VOLTAGE-GATED POTASSIUM CHANNEL"/>
    <property type="match status" value="1"/>
</dbReference>
<keyword evidence="7" id="KW-0630">Potassium</keyword>
<dbReference type="SUPFAM" id="SSF81324">
    <property type="entry name" value="Voltage-gated potassium channels"/>
    <property type="match status" value="1"/>
</dbReference>
<dbReference type="Proteomes" id="UP000652231">
    <property type="component" value="Unassembled WGS sequence"/>
</dbReference>